<evidence type="ECO:0000256" key="10">
    <source>
        <dbReference type="SAM" id="SignalP"/>
    </source>
</evidence>
<dbReference type="Pfam" id="PF13181">
    <property type="entry name" value="TPR_8"/>
    <property type="match status" value="1"/>
</dbReference>
<evidence type="ECO:0000256" key="2">
    <source>
        <dbReference type="ARBA" id="ARBA00012438"/>
    </source>
</evidence>
<proteinExistence type="predicted"/>
<dbReference type="RefSeq" id="WP_133575127.1">
    <property type="nucleotide sequence ID" value="NZ_SNYC01000003.1"/>
</dbReference>
<evidence type="ECO:0000313" key="13">
    <source>
        <dbReference type="EMBL" id="TDQ12116.1"/>
    </source>
</evidence>
<dbReference type="OrthoDB" id="1523170at2"/>
<feature type="coiled-coil region" evidence="8">
    <location>
        <begin position="439"/>
        <end position="466"/>
    </location>
</feature>
<dbReference type="InterPro" id="IPR019734">
    <property type="entry name" value="TPR_rpt"/>
</dbReference>
<keyword evidence="8" id="KW-0175">Coiled coil</keyword>
<dbReference type="Pfam" id="PF07568">
    <property type="entry name" value="HisKA_2"/>
    <property type="match status" value="1"/>
</dbReference>
<dbReference type="SUPFAM" id="SSF48452">
    <property type="entry name" value="TPR-like"/>
    <property type="match status" value="1"/>
</dbReference>
<keyword evidence="7" id="KW-0067">ATP-binding</keyword>
<keyword evidence="14" id="KW-1185">Reference proteome</keyword>
<name>A0A4R6T057_9SPHI</name>
<dbReference type="SUPFAM" id="SSF55874">
    <property type="entry name" value="ATPase domain of HSP90 chaperone/DNA topoisomerase II/histidine kinase"/>
    <property type="match status" value="1"/>
</dbReference>
<evidence type="ECO:0000259" key="12">
    <source>
        <dbReference type="Pfam" id="PF13581"/>
    </source>
</evidence>
<dbReference type="SMART" id="SM00028">
    <property type="entry name" value="TPR"/>
    <property type="match status" value="3"/>
</dbReference>
<dbReference type="InterPro" id="IPR036890">
    <property type="entry name" value="HATPase_C_sf"/>
</dbReference>
<dbReference type="GO" id="GO:0004673">
    <property type="term" value="F:protein histidine kinase activity"/>
    <property type="evidence" value="ECO:0007669"/>
    <property type="project" value="UniProtKB-EC"/>
</dbReference>
<dbReference type="Pfam" id="PF13581">
    <property type="entry name" value="HATPase_c_2"/>
    <property type="match status" value="1"/>
</dbReference>
<dbReference type="Gene3D" id="1.25.40.10">
    <property type="entry name" value="Tetratricopeptide repeat domain"/>
    <property type="match status" value="1"/>
</dbReference>
<keyword evidence="10" id="KW-0732">Signal</keyword>
<dbReference type="Gene3D" id="3.30.565.10">
    <property type="entry name" value="Histidine kinase-like ATPase, C-terminal domain"/>
    <property type="match status" value="1"/>
</dbReference>
<evidence type="ECO:0000256" key="9">
    <source>
        <dbReference type="SAM" id="Phobius"/>
    </source>
</evidence>
<gene>
    <name evidence="13" type="ORF">ATK78_1247</name>
</gene>
<comment type="caution">
    <text evidence="13">The sequence shown here is derived from an EMBL/GenBank/DDBJ whole genome shotgun (WGS) entry which is preliminary data.</text>
</comment>
<dbReference type="InterPro" id="IPR011495">
    <property type="entry name" value="Sig_transdc_His_kin_sub2_dim/P"/>
</dbReference>
<keyword evidence="5" id="KW-0547">Nucleotide-binding</keyword>
<dbReference type="InterPro" id="IPR011990">
    <property type="entry name" value="TPR-like_helical_dom_sf"/>
</dbReference>
<keyword evidence="4" id="KW-0808">Transferase</keyword>
<reference evidence="13 14" key="1">
    <citation type="submission" date="2019-03" db="EMBL/GenBank/DDBJ databases">
        <title>Genomic Encyclopedia of Archaeal and Bacterial Type Strains, Phase II (KMG-II): from individual species to whole genera.</title>
        <authorList>
            <person name="Goeker M."/>
        </authorList>
    </citation>
    <scope>NUCLEOTIDE SEQUENCE [LARGE SCALE GENOMIC DNA]</scope>
    <source>
        <strain evidence="13 14">DSM 19035</strain>
    </source>
</reference>
<feature type="signal peptide" evidence="10">
    <location>
        <begin position="1"/>
        <end position="21"/>
    </location>
</feature>
<comment type="catalytic activity">
    <reaction evidence="1">
        <text>ATP + protein L-histidine = ADP + protein N-phospho-L-histidine.</text>
        <dbReference type="EC" id="2.7.13.3"/>
    </reaction>
</comment>
<keyword evidence="6 13" id="KW-0418">Kinase</keyword>
<evidence type="ECO:0000313" key="14">
    <source>
        <dbReference type="Proteomes" id="UP000295620"/>
    </source>
</evidence>
<feature type="chain" id="PRO_5020464265" description="histidine kinase" evidence="10">
    <location>
        <begin position="22"/>
        <end position="673"/>
    </location>
</feature>
<keyword evidence="9" id="KW-1133">Transmembrane helix</keyword>
<dbReference type="PANTHER" id="PTHR41523">
    <property type="entry name" value="TWO-COMPONENT SYSTEM SENSOR PROTEIN"/>
    <property type="match status" value="1"/>
</dbReference>
<evidence type="ECO:0000256" key="4">
    <source>
        <dbReference type="ARBA" id="ARBA00022679"/>
    </source>
</evidence>
<dbReference type="GO" id="GO:0005524">
    <property type="term" value="F:ATP binding"/>
    <property type="evidence" value="ECO:0007669"/>
    <property type="project" value="UniProtKB-KW"/>
</dbReference>
<dbReference type="EMBL" id="SNYC01000003">
    <property type="protein sequence ID" value="TDQ12116.1"/>
    <property type="molecule type" value="Genomic_DNA"/>
</dbReference>
<sequence>MIIRKISLLIGLLVLSCCIQAEVSASVFEEGMNRKLVGSHQQEDITQLVEQRGAACLLEAESCNTAVPAEIILGVAAAKKAVSCFERVGNKQKLADAYALLAELLNRQGRLSRAMTYINKSININRAINTEGVYACLLIKGQILFRQGAFEQALGCFQTPLSEEERKVSDLWKSWPLYNRAALACIGLENFYMAEIFFKQGLTIAESEKDQSAIMLLSTNMMALYILQRNGKKAREWINATELNHPLKRKSDLILVSARTLEADLLLKDMPSAEKHASNLAELSAYVDESERAEAYKSLIPFLLLKKRYELAEKYLIYNDYFYRVSGYGFDVAQNHRLWSALDSATKDQSGQASHHLKYLNIRDSLLRITQGREMAALGSTFDISSVPAAPYIIDVFPSVPAILPEEEGLNLASILRYASIGFLLLLIIFGGIRLYKIKKTAKHDLQKKQEEIVEKNNSLQHMVNQKDILLEEKEWLMKEIHHRVKNNLQIVISLLNTQSAYLDDNKASAAIRESQQRMQSISLIHQKLYQSNNMDMVDMKDYMTELIENLVSSFDLGKRILIEKDIEKIQLDVSRAVPIGLIINEAIINAIKYAFPDNREGAIRISFQNTAAQGYLLKIADDGNGLREGFDINKCKSLGMNLIKGLAKQVKGEVYIESNQGVSVSVNFGANP</sequence>
<keyword evidence="9" id="KW-0812">Transmembrane</keyword>
<evidence type="ECO:0000256" key="1">
    <source>
        <dbReference type="ARBA" id="ARBA00000085"/>
    </source>
</evidence>
<organism evidence="13 14">
    <name type="scientific">Pedobacter metabolipauper</name>
    <dbReference type="NCBI Taxonomy" id="425513"/>
    <lineage>
        <taxon>Bacteria</taxon>
        <taxon>Pseudomonadati</taxon>
        <taxon>Bacteroidota</taxon>
        <taxon>Sphingobacteriia</taxon>
        <taxon>Sphingobacteriales</taxon>
        <taxon>Sphingobacteriaceae</taxon>
        <taxon>Pedobacter</taxon>
    </lineage>
</organism>
<keyword evidence="9" id="KW-0472">Membrane</keyword>
<feature type="domain" description="Signal transduction histidine kinase subgroup 2 dimerisation and phosphoacceptor" evidence="11">
    <location>
        <begin position="480"/>
        <end position="554"/>
    </location>
</feature>
<evidence type="ECO:0000256" key="6">
    <source>
        <dbReference type="ARBA" id="ARBA00022777"/>
    </source>
</evidence>
<dbReference type="InterPro" id="IPR003594">
    <property type="entry name" value="HATPase_dom"/>
</dbReference>
<feature type="domain" description="Histidine kinase/HSP90-like ATPase" evidence="12">
    <location>
        <begin position="569"/>
        <end position="666"/>
    </location>
</feature>
<feature type="transmembrane region" description="Helical" evidence="9">
    <location>
        <begin position="415"/>
        <end position="436"/>
    </location>
</feature>
<dbReference type="Proteomes" id="UP000295620">
    <property type="component" value="Unassembled WGS sequence"/>
</dbReference>
<keyword evidence="3" id="KW-0597">Phosphoprotein</keyword>
<dbReference type="PANTHER" id="PTHR41523:SF8">
    <property type="entry name" value="ETHYLENE RESPONSE SENSOR PROTEIN"/>
    <property type="match status" value="1"/>
</dbReference>
<accession>A0A4R6T057</accession>
<dbReference type="EC" id="2.7.13.3" evidence="2"/>
<evidence type="ECO:0000256" key="7">
    <source>
        <dbReference type="ARBA" id="ARBA00022840"/>
    </source>
</evidence>
<dbReference type="AlphaFoldDB" id="A0A4R6T057"/>
<evidence type="ECO:0000256" key="8">
    <source>
        <dbReference type="SAM" id="Coils"/>
    </source>
</evidence>
<dbReference type="PROSITE" id="PS51257">
    <property type="entry name" value="PROKAR_LIPOPROTEIN"/>
    <property type="match status" value="1"/>
</dbReference>
<protein>
    <recommendedName>
        <fullName evidence="2">histidine kinase</fullName>
        <ecNumber evidence="2">2.7.13.3</ecNumber>
    </recommendedName>
</protein>
<evidence type="ECO:0000256" key="5">
    <source>
        <dbReference type="ARBA" id="ARBA00022741"/>
    </source>
</evidence>
<evidence type="ECO:0000256" key="3">
    <source>
        <dbReference type="ARBA" id="ARBA00022553"/>
    </source>
</evidence>
<evidence type="ECO:0000259" key="11">
    <source>
        <dbReference type="Pfam" id="PF07568"/>
    </source>
</evidence>
<dbReference type="Gene3D" id="3.30.450.20">
    <property type="entry name" value="PAS domain"/>
    <property type="match status" value="1"/>
</dbReference>